<evidence type="ECO:0000313" key="6">
    <source>
        <dbReference type="Proteomes" id="UP001280121"/>
    </source>
</evidence>
<comment type="similarity">
    <text evidence="1">Belongs to the cyclin family. Cyclin U/P subfamily.</text>
</comment>
<dbReference type="SUPFAM" id="SSF47954">
    <property type="entry name" value="Cyclin-like"/>
    <property type="match status" value="1"/>
</dbReference>
<evidence type="ECO:0000256" key="3">
    <source>
        <dbReference type="ARBA" id="ARBA00023306"/>
    </source>
</evidence>
<dbReference type="AlphaFoldDB" id="A0AAD9WS66"/>
<sequence length="228" mass="26146">MNYEYKYLTMVLHSDNKLVELESEIYSALGLDDSSSRGISGNPRVLSLLSSILERSIQKNEKASRKQEVVTIFHGSRAPSMSLREYIERIFKYSTCSPSCLVLAYVYINRYLQRIDASLTILVAHRLLITSIMVAAKYTDDDCYNNAYFAKVGGVSTAELNRLEMKFLFTLDFKLHVTTEAFRKYCLHLETEAAGERRIEQLNQTNRLEKGRPNKGKSFSTSYSFRAK</sequence>
<evidence type="ECO:0000256" key="2">
    <source>
        <dbReference type="ARBA" id="ARBA00022618"/>
    </source>
</evidence>
<dbReference type="Gene3D" id="1.10.472.10">
    <property type="entry name" value="Cyclin-like"/>
    <property type="match status" value="1"/>
</dbReference>
<dbReference type="InterPro" id="IPR036915">
    <property type="entry name" value="Cyclin-like_sf"/>
</dbReference>
<evidence type="ECO:0000313" key="5">
    <source>
        <dbReference type="EMBL" id="KAK2640455.1"/>
    </source>
</evidence>
<dbReference type="Pfam" id="PF08613">
    <property type="entry name" value="Cyclin"/>
    <property type="match status" value="1"/>
</dbReference>
<organism evidence="5 6">
    <name type="scientific">Dipteronia dyeriana</name>
    <dbReference type="NCBI Taxonomy" id="168575"/>
    <lineage>
        <taxon>Eukaryota</taxon>
        <taxon>Viridiplantae</taxon>
        <taxon>Streptophyta</taxon>
        <taxon>Embryophyta</taxon>
        <taxon>Tracheophyta</taxon>
        <taxon>Spermatophyta</taxon>
        <taxon>Magnoliopsida</taxon>
        <taxon>eudicotyledons</taxon>
        <taxon>Gunneridae</taxon>
        <taxon>Pentapetalae</taxon>
        <taxon>rosids</taxon>
        <taxon>malvids</taxon>
        <taxon>Sapindales</taxon>
        <taxon>Sapindaceae</taxon>
        <taxon>Hippocastanoideae</taxon>
        <taxon>Acereae</taxon>
        <taxon>Dipteronia</taxon>
    </lineage>
</organism>
<protein>
    <recommendedName>
        <fullName evidence="7">Cyclin</fullName>
    </recommendedName>
</protein>
<keyword evidence="2" id="KW-0132">Cell division</keyword>
<dbReference type="EMBL" id="JANJYI010000008">
    <property type="protein sequence ID" value="KAK2640455.1"/>
    <property type="molecule type" value="Genomic_DNA"/>
</dbReference>
<dbReference type="PANTHER" id="PTHR15615">
    <property type="match status" value="1"/>
</dbReference>
<dbReference type="GO" id="GO:0051301">
    <property type="term" value="P:cell division"/>
    <property type="evidence" value="ECO:0007669"/>
    <property type="project" value="UniProtKB-KW"/>
</dbReference>
<dbReference type="InterPro" id="IPR013922">
    <property type="entry name" value="Cyclin_PHO80-like"/>
</dbReference>
<accession>A0AAD9WS66</accession>
<gene>
    <name evidence="5" type="ORF">Ddye_028250</name>
</gene>
<feature type="compositionally biased region" description="Polar residues" evidence="4">
    <location>
        <begin position="217"/>
        <end position="228"/>
    </location>
</feature>
<feature type="region of interest" description="Disordered" evidence="4">
    <location>
        <begin position="205"/>
        <end position="228"/>
    </location>
</feature>
<dbReference type="GO" id="GO:0019901">
    <property type="term" value="F:protein kinase binding"/>
    <property type="evidence" value="ECO:0007669"/>
    <property type="project" value="InterPro"/>
</dbReference>
<keyword evidence="3" id="KW-0131">Cell cycle</keyword>
<dbReference type="Proteomes" id="UP001280121">
    <property type="component" value="Unassembled WGS sequence"/>
</dbReference>
<dbReference type="PANTHER" id="PTHR15615:SF80">
    <property type="entry name" value="CYCLIN"/>
    <property type="match status" value="1"/>
</dbReference>
<comment type="caution">
    <text evidence="5">The sequence shown here is derived from an EMBL/GenBank/DDBJ whole genome shotgun (WGS) entry which is preliminary data.</text>
</comment>
<name>A0AAD9WS66_9ROSI</name>
<evidence type="ECO:0008006" key="7">
    <source>
        <dbReference type="Google" id="ProtNLM"/>
    </source>
</evidence>
<evidence type="ECO:0000256" key="4">
    <source>
        <dbReference type="SAM" id="MobiDB-lite"/>
    </source>
</evidence>
<reference evidence="5" key="1">
    <citation type="journal article" date="2023" name="Plant J.">
        <title>Genome sequences and population genomics provide insights into the demographic history, inbreeding, and mutation load of two 'living fossil' tree species of Dipteronia.</title>
        <authorList>
            <person name="Feng Y."/>
            <person name="Comes H.P."/>
            <person name="Chen J."/>
            <person name="Zhu S."/>
            <person name="Lu R."/>
            <person name="Zhang X."/>
            <person name="Li P."/>
            <person name="Qiu J."/>
            <person name="Olsen K.M."/>
            <person name="Qiu Y."/>
        </authorList>
    </citation>
    <scope>NUCLEOTIDE SEQUENCE</scope>
    <source>
        <strain evidence="5">KIB01</strain>
    </source>
</reference>
<proteinExistence type="inferred from homology"/>
<evidence type="ECO:0000256" key="1">
    <source>
        <dbReference type="ARBA" id="ARBA00007215"/>
    </source>
</evidence>
<keyword evidence="6" id="KW-1185">Reference proteome</keyword>